<evidence type="ECO:0000259" key="1">
    <source>
        <dbReference type="PROSITE" id="PS51163"/>
    </source>
</evidence>
<gene>
    <name evidence="2" type="ORF">J2X16_001656</name>
</gene>
<keyword evidence="3" id="KW-1185">Reference proteome</keyword>
<protein>
    <submittedName>
        <fullName evidence="2">tRNA A37 threonylcarbamoyladenosine synthetase subunit TsaC/SUA5/YrdC</fullName>
    </submittedName>
</protein>
<dbReference type="PANTHER" id="PTHR42828">
    <property type="entry name" value="DHBP SYNTHASE RIBB-LIKE ALPHA/BETA DOMAIN-CONTAINING PROTEIN"/>
    <property type="match status" value="1"/>
</dbReference>
<sequence>MSRFLRYAVHPDNPQPRLLMHAAAVIRAGGVAVLPTAAGYLLACRLDDKTASTKLRRLAGQSPRDAAVLLCRDVAQAAVYVRIDDAAFRAIRRGEPGAATLVLPCTKRVPHRLSSPRAMAVLYFGGHAATQGLLAFIDEALLLSPPADGAATVEQLAPAWRDGIDLALDVGPLFHLGDAGRARPAHVQLTGARS</sequence>
<name>A0ABU1Z6S2_9BURK</name>
<dbReference type="Pfam" id="PF01300">
    <property type="entry name" value="Sua5_yciO_yrdC"/>
    <property type="match status" value="1"/>
</dbReference>
<dbReference type="PROSITE" id="PS51163">
    <property type="entry name" value="YRDC"/>
    <property type="match status" value="1"/>
</dbReference>
<reference evidence="2 3" key="1">
    <citation type="submission" date="2023-07" db="EMBL/GenBank/DDBJ databases">
        <title>Sorghum-associated microbial communities from plants grown in Nebraska, USA.</title>
        <authorList>
            <person name="Schachtman D."/>
        </authorList>
    </citation>
    <scope>NUCLEOTIDE SEQUENCE [LARGE SCALE GENOMIC DNA]</scope>
    <source>
        <strain evidence="2 3">BE310</strain>
    </source>
</reference>
<accession>A0ABU1Z6S2</accession>
<evidence type="ECO:0000313" key="3">
    <source>
        <dbReference type="Proteomes" id="UP001180536"/>
    </source>
</evidence>
<dbReference type="Gene3D" id="3.90.870.10">
    <property type="entry name" value="DHBP synthase"/>
    <property type="match status" value="1"/>
</dbReference>
<dbReference type="Proteomes" id="UP001180536">
    <property type="component" value="Unassembled WGS sequence"/>
</dbReference>
<comment type="caution">
    <text evidence="2">The sequence shown here is derived from an EMBL/GenBank/DDBJ whole genome shotgun (WGS) entry which is preliminary data.</text>
</comment>
<dbReference type="PANTHER" id="PTHR42828:SF3">
    <property type="entry name" value="THREONYLCARBAMOYL-AMP SYNTHASE"/>
    <property type="match status" value="1"/>
</dbReference>
<dbReference type="InterPro" id="IPR052532">
    <property type="entry name" value="SUA5_domain"/>
</dbReference>
<organism evidence="2 3">
    <name type="scientific">Pelomonas aquatica</name>
    <dbReference type="NCBI Taxonomy" id="431058"/>
    <lineage>
        <taxon>Bacteria</taxon>
        <taxon>Pseudomonadati</taxon>
        <taxon>Pseudomonadota</taxon>
        <taxon>Betaproteobacteria</taxon>
        <taxon>Burkholderiales</taxon>
        <taxon>Sphaerotilaceae</taxon>
        <taxon>Roseateles</taxon>
    </lineage>
</organism>
<feature type="domain" description="YrdC-like" evidence="1">
    <location>
        <begin position="16"/>
        <end position="194"/>
    </location>
</feature>
<dbReference type="InterPro" id="IPR006070">
    <property type="entry name" value="Sua5-like_dom"/>
</dbReference>
<dbReference type="RefSeq" id="WP_310343598.1">
    <property type="nucleotide sequence ID" value="NZ_JAVDXQ010000002.1"/>
</dbReference>
<dbReference type="SUPFAM" id="SSF55821">
    <property type="entry name" value="YrdC/RibB"/>
    <property type="match status" value="1"/>
</dbReference>
<dbReference type="InterPro" id="IPR017945">
    <property type="entry name" value="DHBP_synth_RibB-like_a/b_dom"/>
</dbReference>
<evidence type="ECO:0000313" key="2">
    <source>
        <dbReference type="EMBL" id="MDR7296317.1"/>
    </source>
</evidence>
<dbReference type="EMBL" id="JAVDXQ010000002">
    <property type="protein sequence ID" value="MDR7296317.1"/>
    <property type="molecule type" value="Genomic_DNA"/>
</dbReference>
<proteinExistence type="predicted"/>